<evidence type="ECO:0000256" key="1">
    <source>
        <dbReference type="ARBA" id="ARBA00022741"/>
    </source>
</evidence>
<dbReference type="RefSeq" id="XP_004254409.1">
    <property type="nucleotide sequence ID" value="XM_004254361.1"/>
</dbReference>
<evidence type="ECO:0000313" key="8">
    <source>
        <dbReference type="Proteomes" id="UP000014680"/>
    </source>
</evidence>
<dbReference type="PANTHER" id="PTHR45756:SF1">
    <property type="entry name" value="PROTEIN KINASE DOMAIN CONTAINING PROTEIN"/>
    <property type="match status" value="1"/>
</dbReference>
<dbReference type="PROSITE" id="PS50011">
    <property type="entry name" value="PROTEIN_KINASE_DOM"/>
    <property type="match status" value="1"/>
</dbReference>
<accession>L7FLV0</accession>
<keyword evidence="2 3" id="KW-0067">ATP-binding</keyword>
<feature type="transmembrane region" description="Helical" evidence="4">
    <location>
        <begin position="913"/>
        <end position="943"/>
    </location>
</feature>
<dbReference type="KEGG" id="eiv:EIN_146520"/>
<dbReference type="SUPFAM" id="SSF56112">
    <property type="entry name" value="Protein kinase-like (PK-like)"/>
    <property type="match status" value="1"/>
</dbReference>
<evidence type="ECO:0000313" key="7">
    <source>
        <dbReference type="EMBL" id="ELP87638.1"/>
    </source>
</evidence>
<dbReference type="Gene3D" id="3.30.200.20">
    <property type="entry name" value="Phosphorylase Kinase, domain 1"/>
    <property type="match status" value="1"/>
</dbReference>
<dbReference type="VEuPathDB" id="AmoebaDB:EIN_146520"/>
<dbReference type="OrthoDB" id="300641at2759"/>
<dbReference type="PROSITE" id="PS00107">
    <property type="entry name" value="PROTEIN_KINASE_ATP"/>
    <property type="match status" value="1"/>
</dbReference>
<evidence type="ECO:0000256" key="5">
    <source>
        <dbReference type="SAM" id="SignalP"/>
    </source>
</evidence>
<feature type="domain" description="Protein kinase" evidence="6">
    <location>
        <begin position="1091"/>
        <end position="1354"/>
    </location>
</feature>
<keyword evidence="5" id="KW-0732">Signal</keyword>
<dbReference type="SMART" id="SM00220">
    <property type="entry name" value="S_TKc"/>
    <property type="match status" value="1"/>
</dbReference>
<feature type="chain" id="PRO_5012745637" evidence="5">
    <location>
        <begin position="16"/>
        <end position="1355"/>
    </location>
</feature>
<dbReference type="InterPro" id="IPR009030">
    <property type="entry name" value="Growth_fac_rcpt_cys_sf"/>
</dbReference>
<sequence>MIFTILIMLIFTTRGYQCDCNTTVVNNVDSFIPSNCLVHLNTICFSTDFGFGKDIVDFYNIIIIQNIILYSSNNEIVWYNILNITTASSKSLSLFTALHSINKFVIGSEASINVLQNATKIGKMSIAGNLFLIEPELNKPSVLMWNATYLHLNYNYTERTNFQIVNPTGNTNCFDVISLNDFSNIDISNAKNHITSDMFKYSYNFTDGKGYLISNKKLIRFCPNNTLLDNEVICTLKKAYYTSSSSTNMEGAFDYPHCPCNGDGSVNCKLKFQSGYNLFDMFYNILNNTELLIENDVTIQHLNITKQVTVYDNVILTINSKFTNLVFLFTFGKVETIIKEDIYKDASFKYTTSLNKVKCMGELNYIFNIHNNITKLQIDCTGNILSLNLYENTNIFISQNTTLSKIKQVYFSDNGKSYVFLDNSSKNNVISNCYLVEVTKTSLTCVMCHSEYRLVNGVCSELDQSCETYNKNNKCVLCKSGYVLNEQFECISSEICLYGTSTNCYKCQTRYNRTGNGCVLDNKCQYSDGSVCINCHFGDSYNKCESCTPNCNLCTKLKCSICNNNYVLNNESVCVEEKNGVSNGISTIGCNNQFYIDNNVCNDCPSKFEHSVVCDKSDAISCEVNYLILDERKCTSLICQNETFNEENGMCVLEKYSCVSIVNNRCVECEDNYTLNINKTCVDITNNDVSTGCVVYSIFGCISCEIGYYLSNVECHQCSENCTSCIESGTKCLSCKYGFYQGENHTCLPSTELLGKCDKISTITGGCYQCKDGYYRVGMDCLECLLNCSTCNTKNKCLTCNLTNYKTQSGKCLPQISLVGCSVEVTQNGCNKCLDGYYTINYNECERCYDNCTTCTQHDQCTSCVENRILFESGLCFDISFVSKCLEALNSKCSKCTFWYIPNESGTSCTKKAVWWVLFIIVLFVIVVLTGLILSIVFVVLYIEKKMRHKQIEQTTTLFKMSHSNITFISLGNDVVVNKTEVSFGNDIDVNLQQRELLCIGNTSKHNMKIQITTKSETVEKYKFETNPQIIVLPSGEACEFEILLTLKCTTKVDDNIVLVANLFTNKKGVIKDMIITATSKLTTRLDPDELKEDVKLGEGSFGVVFKGEFRGNDVAIKKMKTCENNDSQKIEFENEVDMLDKFRSEYIVHFYGAVFIPNKVCMVTEFAQYGSLQDLMKHKTSAEIDIKLRKKFLLDGALGISYLHENGILHRDIKPDNILVFSLDLIEKVNSKLTDFGSARNVNMLMTNMTFTNGIGTPKYMAPEVLNKQHYKKPADVYSFAITMLECFLWSNAYPKSIYMYPWTIADDVASGKRPNTIKTLEEKYQSVIEKCWKQETEKRCTINEAINELKTIE</sequence>
<dbReference type="PROSITE" id="PS00108">
    <property type="entry name" value="PROTEIN_KINASE_ST"/>
    <property type="match status" value="1"/>
</dbReference>
<keyword evidence="4" id="KW-1133">Transmembrane helix</keyword>
<dbReference type="OMA" id="CENECKH"/>
<protein>
    <submittedName>
        <fullName evidence="7">Protein serine/threonine kinase, putative</fullName>
        <ecNumber evidence="7">2.7.11.22</ecNumber>
    </submittedName>
</protein>
<dbReference type="GeneID" id="14886588"/>
<dbReference type="Gene3D" id="1.10.510.10">
    <property type="entry name" value="Transferase(Phosphotransferase) domain 1"/>
    <property type="match status" value="1"/>
</dbReference>
<name>L7FLV0_ENTIV</name>
<dbReference type="PANTHER" id="PTHR45756">
    <property type="entry name" value="PALMITOYLTRANSFERASE"/>
    <property type="match status" value="1"/>
</dbReference>
<evidence type="ECO:0000256" key="2">
    <source>
        <dbReference type="ARBA" id="ARBA00022840"/>
    </source>
</evidence>
<dbReference type="Pfam" id="PF00069">
    <property type="entry name" value="Pkinase"/>
    <property type="match status" value="1"/>
</dbReference>
<keyword evidence="1 3" id="KW-0547">Nucleotide-binding</keyword>
<keyword evidence="4" id="KW-0812">Transmembrane</keyword>
<evidence type="ECO:0000259" key="6">
    <source>
        <dbReference type="PROSITE" id="PS50011"/>
    </source>
</evidence>
<reference evidence="7 8" key="1">
    <citation type="submission" date="2012-10" db="EMBL/GenBank/DDBJ databases">
        <authorList>
            <person name="Zafar N."/>
            <person name="Inman J."/>
            <person name="Hall N."/>
            <person name="Lorenzi H."/>
            <person name="Caler E."/>
        </authorList>
    </citation>
    <scope>NUCLEOTIDE SEQUENCE [LARGE SCALE GENOMIC DNA]</scope>
    <source>
        <strain evidence="7 8">IP1</strain>
    </source>
</reference>
<evidence type="ECO:0000256" key="4">
    <source>
        <dbReference type="SAM" id="Phobius"/>
    </source>
</evidence>
<organism evidence="7 8">
    <name type="scientific">Entamoeba invadens IP1</name>
    <dbReference type="NCBI Taxonomy" id="370355"/>
    <lineage>
        <taxon>Eukaryota</taxon>
        <taxon>Amoebozoa</taxon>
        <taxon>Evosea</taxon>
        <taxon>Archamoebae</taxon>
        <taxon>Mastigamoebida</taxon>
        <taxon>Entamoebidae</taxon>
        <taxon>Entamoeba</taxon>
    </lineage>
</organism>
<keyword evidence="7" id="KW-0418">Kinase</keyword>
<dbReference type="InterPro" id="IPR008271">
    <property type="entry name" value="Ser/Thr_kinase_AS"/>
</dbReference>
<evidence type="ECO:0000256" key="3">
    <source>
        <dbReference type="PROSITE-ProRule" id="PRU10141"/>
    </source>
</evidence>
<keyword evidence="4" id="KW-0472">Membrane</keyword>
<feature type="binding site" evidence="3">
    <location>
        <position position="1119"/>
    </location>
    <ligand>
        <name>ATP</name>
        <dbReference type="ChEBI" id="CHEBI:30616"/>
    </ligand>
</feature>
<dbReference type="EMBL" id="KB206843">
    <property type="protein sequence ID" value="ELP87638.1"/>
    <property type="molecule type" value="Genomic_DNA"/>
</dbReference>
<gene>
    <name evidence="7" type="ORF">EIN_146520</name>
</gene>
<dbReference type="InterPro" id="IPR053215">
    <property type="entry name" value="TKL_Ser/Thr_kinase"/>
</dbReference>
<keyword evidence="7" id="KW-0808">Transferase</keyword>
<dbReference type="SUPFAM" id="SSF57184">
    <property type="entry name" value="Growth factor receptor domain"/>
    <property type="match status" value="3"/>
</dbReference>
<dbReference type="InterPro" id="IPR017441">
    <property type="entry name" value="Protein_kinase_ATP_BS"/>
</dbReference>
<dbReference type="GO" id="GO:0005524">
    <property type="term" value="F:ATP binding"/>
    <property type="evidence" value="ECO:0007669"/>
    <property type="project" value="UniProtKB-UniRule"/>
</dbReference>
<dbReference type="InterPro" id="IPR011009">
    <property type="entry name" value="Kinase-like_dom_sf"/>
</dbReference>
<dbReference type="InterPro" id="IPR000719">
    <property type="entry name" value="Prot_kinase_dom"/>
</dbReference>
<dbReference type="GO" id="GO:0004693">
    <property type="term" value="F:cyclin-dependent protein serine/threonine kinase activity"/>
    <property type="evidence" value="ECO:0007669"/>
    <property type="project" value="UniProtKB-EC"/>
</dbReference>
<dbReference type="EC" id="2.7.11.22" evidence="7"/>
<dbReference type="SMART" id="SM00261">
    <property type="entry name" value="FU"/>
    <property type="match status" value="5"/>
</dbReference>
<dbReference type="Proteomes" id="UP000014680">
    <property type="component" value="Unassembled WGS sequence"/>
</dbReference>
<proteinExistence type="predicted"/>
<keyword evidence="8" id="KW-1185">Reference proteome</keyword>
<feature type="signal peptide" evidence="5">
    <location>
        <begin position="1"/>
        <end position="15"/>
    </location>
</feature>
<dbReference type="InterPro" id="IPR006212">
    <property type="entry name" value="Furin_repeat"/>
</dbReference>